<evidence type="ECO:0000313" key="2">
    <source>
        <dbReference type="Proteomes" id="UP000828941"/>
    </source>
</evidence>
<sequence>MSFSSPFSFCSNPSRFAVLKLYEVNGAKLRPMISMPFSSNTPLHFAGNGKVNSSRNSRIPFKPSIFKIRASNSSSNSTSDTSLVLVSSVIAVTFAVANRVLYKLALVPLKEYPFFLAQFTTFGYVVIYFSILFIRYQAGIVTDEMMAIPKLPFLVIGFLEALGLATGMSAGAILPGPAIPILNQAFLVWQLMFSSSLLGRRYSINQIVGCLLVAAGVVVAMASGSNDVQMLSEVELFWPALMIASSAFQAGASVIKESVFINSAKELKDKSLDIFVVNSFGSGFQALFVLLFLPVISNMKGIPLVQLPSYLKSGAGCFLNIGANTPDCDGAPLLPLLYVITNLVFNISMLNVVKVSSAVISSLVVMLSGIILKLIEADSTDGRNAQKRTTSNGLYHIKTVITRITTKIYSFLLRSQRQAFRFSVSQLIDSDKAKNLSATMIPRKLERQHIGYFLLLDLRLSLNLF</sequence>
<protein>
    <submittedName>
        <fullName evidence="1">Uncharacterized protein</fullName>
    </submittedName>
</protein>
<reference evidence="1 2" key="1">
    <citation type="journal article" date="2022" name="DNA Res.">
        <title>Chromosomal-level genome assembly of the orchid tree Bauhinia variegata (Leguminosae; Cercidoideae) supports the allotetraploid origin hypothesis of Bauhinia.</title>
        <authorList>
            <person name="Zhong Y."/>
            <person name="Chen Y."/>
            <person name="Zheng D."/>
            <person name="Pang J."/>
            <person name="Liu Y."/>
            <person name="Luo S."/>
            <person name="Meng S."/>
            <person name="Qian L."/>
            <person name="Wei D."/>
            <person name="Dai S."/>
            <person name="Zhou R."/>
        </authorList>
    </citation>
    <scope>NUCLEOTIDE SEQUENCE [LARGE SCALE GENOMIC DNA]</scope>
    <source>
        <strain evidence="1">BV-YZ2020</strain>
    </source>
</reference>
<gene>
    <name evidence="1" type="ORF">L6164_031718</name>
</gene>
<keyword evidence="2" id="KW-1185">Reference proteome</keyword>
<name>A0ACB9LGC2_BAUVA</name>
<organism evidence="1 2">
    <name type="scientific">Bauhinia variegata</name>
    <name type="common">Purple orchid tree</name>
    <name type="synonym">Phanera variegata</name>
    <dbReference type="NCBI Taxonomy" id="167791"/>
    <lineage>
        <taxon>Eukaryota</taxon>
        <taxon>Viridiplantae</taxon>
        <taxon>Streptophyta</taxon>
        <taxon>Embryophyta</taxon>
        <taxon>Tracheophyta</taxon>
        <taxon>Spermatophyta</taxon>
        <taxon>Magnoliopsida</taxon>
        <taxon>eudicotyledons</taxon>
        <taxon>Gunneridae</taxon>
        <taxon>Pentapetalae</taxon>
        <taxon>rosids</taxon>
        <taxon>fabids</taxon>
        <taxon>Fabales</taxon>
        <taxon>Fabaceae</taxon>
        <taxon>Cercidoideae</taxon>
        <taxon>Cercideae</taxon>
        <taxon>Bauhiniinae</taxon>
        <taxon>Bauhinia</taxon>
    </lineage>
</organism>
<proteinExistence type="predicted"/>
<accession>A0ACB9LGC2</accession>
<comment type="caution">
    <text evidence="1">The sequence shown here is derived from an EMBL/GenBank/DDBJ whole genome shotgun (WGS) entry which is preliminary data.</text>
</comment>
<dbReference type="Proteomes" id="UP000828941">
    <property type="component" value="Chromosome 12"/>
</dbReference>
<evidence type="ECO:0000313" key="1">
    <source>
        <dbReference type="EMBL" id="KAI4308664.1"/>
    </source>
</evidence>
<dbReference type="EMBL" id="CM039437">
    <property type="protein sequence ID" value="KAI4308664.1"/>
    <property type="molecule type" value="Genomic_DNA"/>
</dbReference>